<sequence>MTPAHVQARTVLQVLAVVGAVLGQAPAYEWGFTNTVSQSLELCAKLPITVTPTATNGTALGVPPYYLISFAAGASGTPMTSLIGSNASALAWTVAHPVGSQLILEVVDSAGTSGGTDIPLYTVVGGTSTSCLPKPPTNEAAFTVSSPQSNDSTLNTCDVWTLFVKGGKPPYSASFAAVNSTGATNVSMGPEDTWVQYVNRANPGSQMIAAISDSTGRWATGSPLVKTAGSTNVECNGLGTVSGMNATFPGAASGSSSATTTASSTSSTVPGQASLASGTPGAPSSSSSSVSAAGAAATTAPKTRTSESRRTPAIIGGTLGALLVIIILTVALCHVHILRQRQRQQRGGGGKQMYASPMMRLSIPSRMPSSATLDLNSPATPIRPVDGETSGDGVVTPFVISEADAHGAGGGRSPNSKGGVSRGTSASASLPGSASTAATVAGSNVGVMGDVVQMEELPPPPPYAYPAAPAAAANNKTSATRSASANESGIPSPSPGRTGVRRPRRFTVDGGPMSSASGAAEAV</sequence>
<keyword evidence="2" id="KW-1133">Transmembrane helix</keyword>
<keyword evidence="3" id="KW-0732">Signal</keyword>
<evidence type="ECO:0000256" key="2">
    <source>
        <dbReference type="SAM" id="Phobius"/>
    </source>
</evidence>
<feature type="signal peptide" evidence="3">
    <location>
        <begin position="1"/>
        <end position="23"/>
    </location>
</feature>
<feature type="region of interest" description="Disordered" evidence="1">
    <location>
        <begin position="404"/>
        <end position="437"/>
    </location>
</feature>
<keyword evidence="2" id="KW-0472">Membrane</keyword>
<evidence type="ECO:0000256" key="3">
    <source>
        <dbReference type="SAM" id="SignalP"/>
    </source>
</evidence>
<name>A0ABQ0L8K0_MYCCL</name>
<feature type="transmembrane region" description="Helical" evidence="2">
    <location>
        <begin position="313"/>
        <end position="337"/>
    </location>
</feature>
<reference evidence="4" key="1">
    <citation type="submission" date="2014-09" db="EMBL/GenBank/DDBJ databases">
        <title>Genome sequence of the luminous mushroom Mycena chlorophos for searching fungal bioluminescence genes.</title>
        <authorList>
            <person name="Tanaka Y."/>
            <person name="Kasuga D."/>
            <person name="Oba Y."/>
            <person name="Hase S."/>
            <person name="Sato K."/>
            <person name="Oba Y."/>
            <person name="Sakakibara Y."/>
        </authorList>
    </citation>
    <scope>NUCLEOTIDE SEQUENCE</scope>
</reference>
<evidence type="ECO:0000256" key="1">
    <source>
        <dbReference type="SAM" id="MobiDB-lite"/>
    </source>
</evidence>
<organism evidence="4 5">
    <name type="scientific">Mycena chlorophos</name>
    <name type="common">Agaric fungus</name>
    <name type="synonym">Agaricus chlorophos</name>
    <dbReference type="NCBI Taxonomy" id="658473"/>
    <lineage>
        <taxon>Eukaryota</taxon>
        <taxon>Fungi</taxon>
        <taxon>Dikarya</taxon>
        <taxon>Basidiomycota</taxon>
        <taxon>Agaricomycotina</taxon>
        <taxon>Agaricomycetes</taxon>
        <taxon>Agaricomycetidae</taxon>
        <taxon>Agaricales</taxon>
        <taxon>Marasmiineae</taxon>
        <taxon>Mycenaceae</taxon>
        <taxon>Mycena</taxon>
    </lineage>
</organism>
<keyword evidence="2" id="KW-0812">Transmembrane</keyword>
<evidence type="ECO:0000313" key="4">
    <source>
        <dbReference type="EMBL" id="GAT47483.1"/>
    </source>
</evidence>
<gene>
    <name evidence="4" type="ORF">MCHLO_04943</name>
</gene>
<feature type="compositionally biased region" description="Polar residues" evidence="1">
    <location>
        <begin position="474"/>
        <end position="491"/>
    </location>
</feature>
<feature type="chain" id="PRO_5045590110" evidence="3">
    <location>
        <begin position="24"/>
        <end position="523"/>
    </location>
</feature>
<proteinExistence type="predicted"/>
<keyword evidence="5" id="KW-1185">Reference proteome</keyword>
<protein>
    <submittedName>
        <fullName evidence="4">Uncharacterized protein</fullName>
    </submittedName>
</protein>
<accession>A0ABQ0L8K0</accession>
<dbReference type="Proteomes" id="UP000815677">
    <property type="component" value="Unassembled WGS sequence"/>
</dbReference>
<feature type="compositionally biased region" description="Low complexity" evidence="1">
    <location>
        <begin position="250"/>
        <end position="301"/>
    </location>
</feature>
<evidence type="ECO:0000313" key="5">
    <source>
        <dbReference type="Proteomes" id="UP000815677"/>
    </source>
</evidence>
<feature type="compositionally biased region" description="Polar residues" evidence="1">
    <location>
        <begin position="413"/>
        <end position="430"/>
    </location>
</feature>
<feature type="region of interest" description="Disordered" evidence="1">
    <location>
        <begin position="250"/>
        <end position="309"/>
    </location>
</feature>
<feature type="region of interest" description="Disordered" evidence="1">
    <location>
        <begin position="459"/>
        <end position="523"/>
    </location>
</feature>
<dbReference type="EMBL" id="DF843574">
    <property type="protein sequence ID" value="GAT47483.1"/>
    <property type="molecule type" value="Genomic_DNA"/>
</dbReference>